<comment type="caution">
    <text evidence="2">The sequence shown here is derived from an EMBL/GenBank/DDBJ whole genome shotgun (WGS) entry which is preliminary data.</text>
</comment>
<feature type="domain" description="DUF4214" evidence="1">
    <location>
        <begin position="284"/>
        <end position="352"/>
    </location>
</feature>
<dbReference type="Proteomes" id="UP001169006">
    <property type="component" value="Unassembled WGS sequence"/>
</dbReference>
<dbReference type="SUPFAM" id="SSF51120">
    <property type="entry name" value="beta-Roll"/>
    <property type="match status" value="1"/>
</dbReference>
<accession>A0ABT8STZ3</accession>
<dbReference type="Gene3D" id="1.10.530.10">
    <property type="match status" value="1"/>
</dbReference>
<reference evidence="2" key="1">
    <citation type="journal article" date="2015" name="Int. J. Syst. Evol. Microbiol.">
        <title>Rhizobium oryzicola sp. nov., potential plant-growth-promoting endophytic bacteria isolated from rice roots.</title>
        <authorList>
            <person name="Zhang X.X."/>
            <person name="Gao J.S."/>
            <person name="Cao Y.H."/>
            <person name="Sheirdil R.A."/>
            <person name="Wang X.C."/>
            <person name="Zhang L."/>
        </authorList>
    </citation>
    <scope>NUCLEOTIDE SEQUENCE</scope>
    <source>
        <strain evidence="2">05753</strain>
    </source>
</reference>
<evidence type="ECO:0000313" key="3">
    <source>
        <dbReference type="Proteomes" id="UP001169006"/>
    </source>
</evidence>
<dbReference type="InterPro" id="IPR038255">
    <property type="entry name" value="PBS_linker_sf"/>
</dbReference>
<dbReference type="Pfam" id="PF13946">
    <property type="entry name" value="DUF4214"/>
    <property type="match status" value="1"/>
</dbReference>
<dbReference type="SUPFAM" id="SSF53955">
    <property type="entry name" value="Lysozyme-like"/>
    <property type="match status" value="1"/>
</dbReference>
<dbReference type="RefSeq" id="WP_302075973.1">
    <property type="nucleotide sequence ID" value="NZ_JAUKWQ010000001.1"/>
</dbReference>
<proteinExistence type="predicted"/>
<protein>
    <submittedName>
        <fullName evidence="2">DUF4214 domain-containing protein</fullName>
    </submittedName>
</protein>
<evidence type="ECO:0000259" key="1">
    <source>
        <dbReference type="Pfam" id="PF13946"/>
    </source>
</evidence>
<dbReference type="EMBL" id="JAUKWQ010000001">
    <property type="protein sequence ID" value="MDO1581893.1"/>
    <property type="molecule type" value="Genomic_DNA"/>
</dbReference>
<reference evidence="2" key="2">
    <citation type="submission" date="2023-07" db="EMBL/GenBank/DDBJ databases">
        <authorList>
            <person name="Sun H."/>
        </authorList>
    </citation>
    <scope>NUCLEOTIDE SEQUENCE</scope>
    <source>
        <strain evidence="2">05753</strain>
    </source>
</reference>
<gene>
    <name evidence="2" type="ORF">Q2T52_07265</name>
</gene>
<organism evidence="2 3">
    <name type="scientific">Rhizobium oryzicola</name>
    <dbReference type="NCBI Taxonomy" id="1232668"/>
    <lineage>
        <taxon>Bacteria</taxon>
        <taxon>Pseudomonadati</taxon>
        <taxon>Pseudomonadota</taxon>
        <taxon>Alphaproteobacteria</taxon>
        <taxon>Hyphomicrobiales</taxon>
        <taxon>Rhizobiaceae</taxon>
        <taxon>Rhizobium/Agrobacterium group</taxon>
        <taxon>Rhizobium</taxon>
    </lineage>
</organism>
<name>A0ABT8STZ3_9HYPH</name>
<dbReference type="InterPro" id="IPR025282">
    <property type="entry name" value="DUF4214"/>
</dbReference>
<dbReference type="InterPro" id="IPR011049">
    <property type="entry name" value="Serralysin-like_metalloprot_C"/>
</dbReference>
<evidence type="ECO:0000313" key="2">
    <source>
        <dbReference type="EMBL" id="MDO1581893.1"/>
    </source>
</evidence>
<dbReference type="Gene3D" id="1.10.3130.20">
    <property type="entry name" value="Phycobilisome linker domain"/>
    <property type="match status" value="1"/>
</dbReference>
<keyword evidence="3" id="KW-1185">Reference proteome</keyword>
<dbReference type="InterPro" id="IPR023346">
    <property type="entry name" value="Lysozyme-like_dom_sf"/>
</dbReference>
<sequence>MSTTGTYRDFFAALRQRESGGNYSVVNKYGYAGAYQFGEAALIDLGYVAKDGNSYDNVYSKGFLGKNGINSLGDFLNNPSEQDTAADHWFTLLWNRIRYYDLEFYAGQTLNGVLLTKTGMIAATHLLGTQKLIDFVKSGGVLSSADANGATLVEYLQRFASYDTPASFIDNLTKNNTFKAGSGNDAFDGREGIDTVIYDGARASYTVRQIAGVATVTSATTGTDKLSNIERIQFADGTLALDTSANAGQAYRLYQAAFDRTPDTGGLSFWVRAMDNGKSLLDAAQGFVSATEFQALSGANVSNQDFVGKLYEHVLHRAGEAGGMAYWLDQLAHGASKAEVLMNFSESAENIAGVSARIADGIWLA</sequence>